<comment type="caution">
    <text evidence="1">The sequence shown here is derived from an EMBL/GenBank/DDBJ whole genome shotgun (WGS) entry which is preliminary data.</text>
</comment>
<reference evidence="1 2" key="1">
    <citation type="submission" date="2023-02" db="EMBL/GenBank/DDBJ databases">
        <title>LHISI_Scaffold_Assembly.</title>
        <authorList>
            <person name="Stuart O.P."/>
            <person name="Cleave R."/>
            <person name="Magrath M.J.L."/>
            <person name="Mikheyev A.S."/>
        </authorList>
    </citation>
    <scope>NUCLEOTIDE SEQUENCE [LARGE SCALE GENOMIC DNA]</scope>
    <source>
        <strain evidence="1">Daus_M_001</strain>
        <tissue evidence="1">Leg muscle</tissue>
    </source>
</reference>
<name>A0ABQ9HI86_9NEOP</name>
<evidence type="ECO:0000313" key="2">
    <source>
        <dbReference type="Proteomes" id="UP001159363"/>
    </source>
</evidence>
<dbReference type="Proteomes" id="UP001159363">
    <property type="component" value="Chromosome 4"/>
</dbReference>
<keyword evidence="2" id="KW-1185">Reference proteome</keyword>
<organism evidence="1 2">
    <name type="scientific">Dryococelus australis</name>
    <dbReference type="NCBI Taxonomy" id="614101"/>
    <lineage>
        <taxon>Eukaryota</taxon>
        <taxon>Metazoa</taxon>
        <taxon>Ecdysozoa</taxon>
        <taxon>Arthropoda</taxon>
        <taxon>Hexapoda</taxon>
        <taxon>Insecta</taxon>
        <taxon>Pterygota</taxon>
        <taxon>Neoptera</taxon>
        <taxon>Polyneoptera</taxon>
        <taxon>Phasmatodea</taxon>
        <taxon>Verophasmatodea</taxon>
        <taxon>Anareolatae</taxon>
        <taxon>Phasmatidae</taxon>
        <taxon>Eurycanthinae</taxon>
        <taxon>Dryococelus</taxon>
    </lineage>
</organism>
<protein>
    <submittedName>
        <fullName evidence="1">Uncharacterized protein</fullName>
    </submittedName>
</protein>
<evidence type="ECO:0000313" key="1">
    <source>
        <dbReference type="EMBL" id="KAJ8883972.1"/>
    </source>
</evidence>
<sequence length="66" mass="7173">MPLAGGFFRGAPVSLALTFQRLSTLPSHFISCRGMTGAYGSQLENSSLRAMEVWVNGLSRRVQWAG</sequence>
<accession>A0ABQ9HI86</accession>
<gene>
    <name evidence="1" type="ORF">PR048_015828</name>
</gene>
<proteinExistence type="predicted"/>
<dbReference type="EMBL" id="JARBHB010000005">
    <property type="protein sequence ID" value="KAJ8883972.1"/>
    <property type="molecule type" value="Genomic_DNA"/>
</dbReference>